<evidence type="ECO:0000313" key="3">
    <source>
        <dbReference type="Proteomes" id="UP001322138"/>
    </source>
</evidence>
<proteinExistence type="predicted"/>
<feature type="region of interest" description="Disordered" evidence="1">
    <location>
        <begin position="53"/>
        <end position="76"/>
    </location>
</feature>
<dbReference type="GeneID" id="87892150"/>
<organism evidence="2 3">
    <name type="scientific">Podospora bellae-mahoneyi</name>
    <dbReference type="NCBI Taxonomy" id="2093777"/>
    <lineage>
        <taxon>Eukaryota</taxon>
        <taxon>Fungi</taxon>
        <taxon>Dikarya</taxon>
        <taxon>Ascomycota</taxon>
        <taxon>Pezizomycotina</taxon>
        <taxon>Sordariomycetes</taxon>
        <taxon>Sordariomycetidae</taxon>
        <taxon>Sordariales</taxon>
        <taxon>Podosporaceae</taxon>
        <taxon>Podospora</taxon>
    </lineage>
</organism>
<evidence type="ECO:0000313" key="2">
    <source>
        <dbReference type="EMBL" id="KAK4642087.1"/>
    </source>
</evidence>
<accession>A0ABR0FGR5</accession>
<dbReference type="EMBL" id="JAFFGZ010000007">
    <property type="protein sequence ID" value="KAK4642087.1"/>
    <property type="molecule type" value="Genomic_DNA"/>
</dbReference>
<gene>
    <name evidence="2" type="ORF">QC761_0080870</name>
</gene>
<feature type="compositionally biased region" description="Low complexity" evidence="1">
    <location>
        <begin position="53"/>
        <end position="67"/>
    </location>
</feature>
<dbReference type="RefSeq" id="XP_062731063.1">
    <property type="nucleotide sequence ID" value="XM_062872841.1"/>
</dbReference>
<sequence>MPNNSIAVPETISKVSVSTVKFGPFGYISGLRLGFGGFHLVSIAAVLKDNVNTSNDDSSDNDMANADRPLKDLGLW</sequence>
<name>A0ABR0FGR5_9PEZI</name>
<evidence type="ECO:0000256" key="1">
    <source>
        <dbReference type="SAM" id="MobiDB-lite"/>
    </source>
</evidence>
<keyword evidence="3" id="KW-1185">Reference proteome</keyword>
<reference evidence="2 3" key="1">
    <citation type="journal article" date="2023" name="bioRxiv">
        <title>High-quality genome assemblies of four members of thePodospora anserinaspecies complex.</title>
        <authorList>
            <person name="Ament-Velasquez S.L."/>
            <person name="Vogan A.A."/>
            <person name="Wallerman O."/>
            <person name="Hartmann F."/>
            <person name="Gautier V."/>
            <person name="Silar P."/>
            <person name="Giraud T."/>
            <person name="Johannesson H."/>
        </authorList>
    </citation>
    <scope>NUCLEOTIDE SEQUENCE [LARGE SCALE GENOMIC DNA]</scope>
    <source>
        <strain evidence="2 3">CBS 112042</strain>
    </source>
</reference>
<comment type="caution">
    <text evidence="2">The sequence shown here is derived from an EMBL/GenBank/DDBJ whole genome shotgun (WGS) entry which is preliminary data.</text>
</comment>
<protein>
    <submittedName>
        <fullName evidence="2">Uncharacterized protein</fullName>
    </submittedName>
</protein>
<dbReference type="Proteomes" id="UP001322138">
    <property type="component" value="Unassembled WGS sequence"/>
</dbReference>